<dbReference type="InterPro" id="IPR036866">
    <property type="entry name" value="RibonucZ/Hydroxyglut_hydro"/>
</dbReference>
<dbReference type="InterPro" id="IPR001279">
    <property type="entry name" value="Metallo-B-lactamas"/>
</dbReference>
<dbReference type="SMART" id="SM00849">
    <property type="entry name" value="Lactamase_B"/>
    <property type="match status" value="1"/>
</dbReference>
<dbReference type="SUPFAM" id="SSF56281">
    <property type="entry name" value="Metallo-hydrolase/oxidoreductase"/>
    <property type="match status" value="1"/>
</dbReference>
<name>A0ABW4RS19_9ACTN</name>
<dbReference type="Gene3D" id="3.60.15.10">
    <property type="entry name" value="Ribonuclease Z/Hydroxyacylglutathione hydrolase-like"/>
    <property type="match status" value="1"/>
</dbReference>
<accession>A0ABW4RS19</accession>
<proteinExistence type="predicted"/>
<keyword evidence="3" id="KW-1185">Reference proteome</keyword>
<dbReference type="CDD" id="cd16282">
    <property type="entry name" value="metallo-hydrolase-like_MBL-fold"/>
    <property type="match status" value="1"/>
</dbReference>
<organism evidence="2 3">
    <name type="scientific">Luteococcus peritonei</name>
    <dbReference type="NCBI Taxonomy" id="88874"/>
    <lineage>
        <taxon>Bacteria</taxon>
        <taxon>Bacillati</taxon>
        <taxon>Actinomycetota</taxon>
        <taxon>Actinomycetes</taxon>
        <taxon>Propionibacteriales</taxon>
        <taxon>Propionibacteriaceae</taxon>
        <taxon>Luteococcus</taxon>
    </lineage>
</organism>
<dbReference type="Pfam" id="PF00753">
    <property type="entry name" value="Lactamase_B"/>
    <property type="match status" value="1"/>
</dbReference>
<dbReference type="Proteomes" id="UP001597326">
    <property type="component" value="Unassembled WGS sequence"/>
</dbReference>
<protein>
    <submittedName>
        <fullName evidence="2">MBL fold metallo-hydrolase</fullName>
    </submittedName>
</protein>
<evidence type="ECO:0000313" key="2">
    <source>
        <dbReference type="EMBL" id="MFD1889090.1"/>
    </source>
</evidence>
<sequence length="291" mass="30801">MREFSIGEWQQVRDGIWMVQLQPAAVNAGLVVGETGVLLVDTGSSPAQGRELAASAEALVGRPVTHVAITHAHFDHFFGLAGIEGVTSIGHENLANHLGTDDPDVDPEVIRSDLGFDPSELVAPSQPISLIATVDLGGRQVDLLHLGTGHSDSDLFVLVPDAHVVFVGDMLESAGDPMAGPDSTVEGWPKSLDGVIGDVPEDTLYVPGHGPVMDLDQAANQRAALSMLWATAEEQVKAGRSMDEVVADLNGPREVDWPLAPQTVANALPHLYAELARKGVTKSRFLPLTSL</sequence>
<comment type="caution">
    <text evidence="2">The sequence shown here is derived from an EMBL/GenBank/DDBJ whole genome shotgun (WGS) entry which is preliminary data.</text>
</comment>
<dbReference type="EMBL" id="JBHUFZ010000006">
    <property type="protein sequence ID" value="MFD1889090.1"/>
    <property type="molecule type" value="Genomic_DNA"/>
</dbReference>
<gene>
    <name evidence="2" type="ORF">ACFSCS_02680</name>
</gene>
<dbReference type="InterPro" id="IPR050855">
    <property type="entry name" value="NDM-1-like"/>
</dbReference>
<dbReference type="PANTHER" id="PTHR42951:SF4">
    <property type="entry name" value="ACYL-COENZYME A THIOESTERASE MBLAC2"/>
    <property type="match status" value="1"/>
</dbReference>
<feature type="domain" description="Metallo-beta-lactamase" evidence="1">
    <location>
        <begin position="25"/>
        <end position="209"/>
    </location>
</feature>
<dbReference type="PANTHER" id="PTHR42951">
    <property type="entry name" value="METALLO-BETA-LACTAMASE DOMAIN-CONTAINING"/>
    <property type="match status" value="1"/>
</dbReference>
<reference evidence="3" key="1">
    <citation type="journal article" date="2019" name="Int. J. Syst. Evol. Microbiol.">
        <title>The Global Catalogue of Microorganisms (GCM) 10K type strain sequencing project: providing services to taxonomists for standard genome sequencing and annotation.</title>
        <authorList>
            <consortium name="The Broad Institute Genomics Platform"/>
            <consortium name="The Broad Institute Genome Sequencing Center for Infectious Disease"/>
            <person name="Wu L."/>
            <person name="Ma J."/>
        </authorList>
    </citation>
    <scope>NUCLEOTIDE SEQUENCE [LARGE SCALE GENOMIC DNA]</scope>
    <source>
        <strain evidence="3">CAIM 431</strain>
    </source>
</reference>
<evidence type="ECO:0000259" key="1">
    <source>
        <dbReference type="SMART" id="SM00849"/>
    </source>
</evidence>
<evidence type="ECO:0000313" key="3">
    <source>
        <dbReference type="Proteomes" id="UP001597326"/>
    </source>
</evidence>
<dbReference type="RefSeq" id="WP_343872107.1">
    <property type="nucleotide sequence ID" value="NZ_BAAAIX010000005.1"/>
</dbReference>